<feature type="compositionally biased region" description="Basic and acidic residues" evidence="1">
    <location>
        <begin position="1"/>
        <end position="16"/>
    </location>
</feature>
<reference evidence="2" key="1">
    <citation type="journal article" date="2021" name="Genome Biol. Evol.">
        <title>A High-Quality Reference Genome for a Parasitic Bivalve with Doubly Uniparental Inheritance (Bivalvia: Unionida).</title>
        <authorList>
            <person name="Smith C.H."/>
        </authorList>
    </citation>
    <scope>NUCLEOTIDE SEQUENCE</scope>
    <source>
        <strain evidence="2">CHS0354</strain>
    </source>
</reference>
<comment type="caution">
    <text evidence="2">The sequence shown here is derived from an EMBL/GenBank/DDBJ whole genome shotgun (WGS) entry which is preliminary data.</text>
</comment>
<dbReference type="EMBL" id="JAEAOA010002200">
    <property type="protein sequence ID" value="KAK3580031.1"/>
    <property type="molecule type" value="Genomic_DNA"/>
</dbReference>
<proteinExistence type="predicted"/>
<protein>
    <submittedName>
        <fullName evidence="2">Uncharacterized protein</fullName>
    </submittedName>
</protein>
<sequence>MNNKVNDHKQEERRQDTSLSDASFNGKEVCGAVFHPDTAARVEVEVSKDLIESQRDAVQPCYVPKQLLIDAVKGLEATTVGLDVTGITELSKVKVSVTEITLVLHMPGPSKIKEKPFEGKFAFSLVCFTDDGDNSTNEETEMQIVQHILTLAVLDPPENDSITSELPLSAEDFHLLLNIAKRLQPDMTKEAASLIKGYYVTIRKSRSELSSSSVPVSAQQVIRKEGEQIKFIVKIKLPVEGKKYKCQ</sequence>
<reference evidence="2" key="3">
    <citation type="submission" date="2023-05" db="EMBL/GenBank/DDBJ databases">
        <authorList>
            <person name="Smith C.H."/>
        </authorList>
    </citation>
    <scope>NUCLEOTIDE SEQUENCE</scope>
    <source>
        <strain evidence="2">CHS0354</strain>
        <tissue evidence="2">Mantle</tissue>
    </source>
</reference>
<name>A0AAE0RUV5_9BIVA</name>
<evidence type="ECO:0000256" key="1">
    <source>
        <dbReference type="SAM" id="MobiDB-lite"/>
    </source>
</evidence>
<dbReference type="Gene3D" id="3.40.50.300">
    <property type="entry name" value="P-loop containing nucleotide triphosphate hydrolases"/>
    <property type="match status" value="1"/>
</dbReference>
<dbReference type="InterPro" id="IPR027417">
    <property type="entry name" value="P-loop_NTPase"/>
</dbReference>
<feature type="region of interest" description="Disordered" evidence="1">
    <location>
        <begin position="1"/>
        <end position="22"/>
    </location>
</feature>
<gene>
    <name evidence="2" type="ORF">CHS0354_037616</name>
</gene>
<dbReference type="Proteomes" id="UP001195483">
    <property type="component" value="Unassembled WGS sequence"/>
</dbReference>
<evidence type="ECO:0000313" key="2">
    <source>
        <dbReference type="EMBL" id="KAK3580031.1"/>
    </source>
</evidence>
<organism evidence="2 3">
    <name type="scientific">Potamilus streckersoni</name>
    <dbReference type="NCBI Taxonomy" id="2493646"/>
    <lineage>
        <taxon>Eukaryota</taxon>
        <taxon>Metazoa</taxon>
        <taxon>Spiralia</taxon>
        <taxon>Lophotrochozoa</taxon>
        <taxon>Mollusca</taxon>
        <taxon>Bivalvia</taxon>
        <taxon>Autobranchia</taxon>
        <taxon>Heteroconchia</taxon>
        <taxon>Palaeoheterodonta</taxon>
        <taxon>Unionida</taxon>
        <taxon>Unionoidea</taxon>
        <taxon>Unionidae</taxon>
        <taxon>Ambleminae</taxon>
        <taxon>Lampsilini</taxon>
        <taxon>Potamilus</taxon>
    </lineage>
</organism>
<dbReference type="AlphaFoldDB" id="A0AAE0RUV5"/>
<reference evidence="2" key="2">
    <citation type="journal article" date="2021" name="Genome Biol. Evol.">
        <title>Developing a high-quality reference genome for a parasitic bivalve with doubly uniparental inheritance (Bivalvia: Unionida).</title>
        <authorList>
            <person name="Smith C.H."/>
        </authorList>
    </citation>
    <scope>NUCLEOTIDE SEQUENCE</scope>
    <source>
        <strain evidence="2">CHS0354</strain>
        <tissue evidence="2">Mantle</tissue>
    </source>
</reference>
<evidence type="ECO:0000313" key="3">
    <source>
        <dbReference type="Proteomes" id="UP001195483"/>
    </source>
</evidence>
<accession>A0AAE0RUV5</accession>
<keyword evidence="3" id="KW-1185">Reference proteome</keyword>